<dbReference type="Proteomes" id="UP001243330">
    <property type="component" value="Unassembled WGS sequence"/>
</dbReference>
<name>A0AAD8ZYK0_9PEZI</name>
<comment type="caution">
    <text evidence="2">The sequence shown here is derived from an EMBL/GenBank/DDBJ whole genome shotgun (WGS) entry which is preliminary data.</text>
</comment>
<organism evidence="2 3">
    <name type="scientific">Colletotrichum chrysophilum</name>
    <dbReference type="NCBI Taxonomy" id="1836956"/>
    <lineage>
        <taxon>Eukaryota</taxon>
        <taxon>Fungi</taxon>
        <taxon>Dikarya</taxon>
        <taxon>Ascomycota</taxon>
        <taxon>Pezizomycotina</taxon>
        <taxon>Sordariomycetes</taxon>
        <taxon>Hypocreomycetidae</taxon>
        <taxon>Glomerellales</taxon>
        <taxon>Glomerellaceae</taxon>
        <taxon>Colletotrichum</taxon>
        <taxon>Colletotrichum gloeosporioides species complex</taxon>
    </lineage>
</organism>
<feature type="compositionally biased region" description="Basic and acidic residues" evidence="1">
    <location>
        <begin position="94"/>
        <end position="110"/>
    </location>
</feature>
<feature type="compositionally biased region" description="Basic and acidic residues" evidence="1">
    <location>
        <begin position="76"/>
        <end position="85"/>
    </location>
</feature>
<gene>
    <name evidence="2" type="ORF">CCHR01_19392</name>
</gene>
<feature type="region of interest" description="Disordered" evidence="1">
    <location>
        <begin position="1"/>
        <end position="179"/>
    </location>
</feature>
<accession>A0AAD8ZYK0</accession>
<sequence>MGPAQGRQRETARVRTADVQVPIQQEKWKVQQTRCREGRKEGVGGHLPADWTDRQAGRQTDTDTDTDSTPRSSSSRRQETARRLDGTPLGQGGTDRRHRDRTGSDGRGRDFTSSQATEYLSTDTSLRYRHRPSLWPAKPTSTARPVANPVPPSPGPKTPSTPCFRPTGSNSDKPAPNLDEYSEYNTQAAKPRLEAALRRKPLGFFFQWNPQRQSQYQRHKKCCVLRARRYQRRFSSPLYYVNLRGHHRAVEDLYKDSTSTVQSTSDGPPTPRRVYRVGGGGGGGTATSHVLLVDGGTFLILLLLEITLTSIMHIPAALISIPMKRLNINPPSRPLPESSSHGPQKGSRNPPARNALTRDTSYPSPIPSRTHLNINDLHSAPSEAGPLRPLRSWKLPPA</sequence>
<feature type="region of interest" description="Disordered" evidence="1">
    <location>
        <begin position="330"/>
        <end position="398"/>
    </location>
</feature>
<evidence type="ECO:0000313" key="2">
    <source>
        <dbReference type="EMBL" id="KAK1837987.1"/>
    </source>
</evidence>
<reference evidence="2" key="1">
    <citation type="submission" date="2023-01" db="EMBL/GenBank/DDBJ databases">
        <title>Colletotrichum chrysophilum M932 genome sequence.</title>
        <authorList>
            <person name="Baroncelli R."/>
        </authorList>
    </citation>
    <scope>NUCLEOTIDE SEQUENCE</scope>
    <source>
        <strain evidence="2">M932</strain>
    </source>
</reference>
<feature type="compositionally biased region" description="Basic and acidic residues" evidence="1">
    <location>
        <begin position="26"/>
        <end position="43"/>
    </location>
</feature>
<evidence type="ECO:0000313" key="3">
    <source>
        <dbReference type="Proteomes" id="UP001243330"/>
    </source>
</evidence>
<proteinExistence type="predicted"/>
<feature type="compositionally biased region" description="Polar residues" evidence="1">
    <location>
        <begin position="111"/>
        <end position="125"/>
    </location>
</feature>
<feature type="compositionally biased region" description="Pro residues" evidence="1">
    <location>
        <begin position="148"/>
        <end position="159"/>
    </location>
</feature>
<feature type="compositionally biased region" description="Basic and acidic residues" evidence="1">
    <location>
        <begin position="7"/>
        <end position="16"/>
    </location>
</feature>
<protein>
    <submittedName>
        <fullName evidence="2">Uncharacterized protein</fullName>
    </submittedName>
</protein>
<dbReference type="EMBL" id="JAQOWY010000940">
    <property type="protein sequence ID" value="KAK1837987.1"/>
    <property type="molecule type" value="Genomic_DNA"/>
</dbReference>
<evidence type="ECO:0000256" key="1">
    <source>
        <dbReference type="SAM" id="MobiDB-lite"/>
    </source>
</evidence>
<keyword evidence="3" id="KW-1185">Reference proteome</keyword>
<dbReference type="AlphaFoldDB" id="A0AAD8ZYK0"/>